<accession>A0ACD1A789</accession>
<keyword evidence="2" id="KW-1185">Reference proteome</keyword>
<evidence type="ECO:0000313" key="2">
    <source>
        <dbReference type="Proteomes" id="UP000594014"/>
    </source>
</evidence>
<dbReference type="Proteomes" id="UP000594014">
    <property type="component" value="Chromosome"/>
</dbReference>
<proteinExistence type="predicted"/>
<organism evidence="1 2">
    <name type="scientific">Anoxybacterium hadale</name>
    <dbReference type="NCBI Taxonomy" id="3408580"/>
    <lineage>
        <taxon>Bacteria</taxon>
        <taxon>Bacillati</taxon>
        <taxon>Bacillota</taxon>
        <taxon>Clostridia</taxon>
        <taxon>Peptostreptococcales</taxon>
        <taxon>Anaerovoracaceae</taxon>
        <taxon>Anoxybacterium</taxon>
    </lineage>
</organism>
<gene>
    <name evidence="1" type="ORF">FRZ06_02130</name>
</gene>
<name>A0ACD1A789_9FIRM</name>
<reference evidence="1" key="1">
    <citation type="submission" date="2019-08" db="EMBL/GenBank/DDBJ databases">
        <title>Genome sequence of Clostridiales bacterium MT110.</title>
        <authorList>
            <person name="Cao J."/>
        </authorList>
    </citation>
    <scope>NUCLEOTIDE SEQUENCE</scope>
    <source>
        <strain evidence="1">MT110</strain>
    </source>
</reference>
<dbReference type="EMBL" id="CP042469">
    <property type="protein sequence ID" value="QOX62236.1"/>
    <property type="molecule type" value="Genomic_DNA"/>
</dbReference>
<evidence type="ECO:0000313" key="1">
    <source>
        <dbReference type="EMBL" id="QOX62236.1"/>
    </source>
</evidence>
<protein>
    <submittedName>
        <fullName evidence="1">Uncharacterized protein</fullName>
    </submittedName>
</protein>
<sequence length="111" mass="12681">MKTEKKNNDQHIEDFEEWQDNQYNPGHYLGGKVPGNLLNSGRTKIVGFFLIGIGLMTMIPFVFIIINEFKNDENLLPIEYVLRFIQMLGFGAFSSVMIINGIRKIISGVKN</sequence>